<comment type="caution">
    <text evidence="2">The sequence shown here is derived from an EMBL/GenBank/DDBJ whole genome shotgun (WGS) entry which is preliminary data.</text>
</comment>
<dbReference type="RefSeq" id="WP_121486032.1">
    <property type="nucleotide sequence ID" value="NZ_QQXL01000009.1"/>
</dbReference>
<dbReference type="InterPro" id="IPR029063">
    <property type="entry name" value="SAM-dependent_MTases_sf"/>
</dbReference>
<keyword evidence="2" id="KW-0808">Transferase</keyword>
<dbReference type="Pfam" id="PF13649">
    <property type="entry name" value="Methyltransf_25"/>
    <property type="match status" value="1"/>
</dbReference>
<dbReference type="GO" id="GO:0008168">
    <property type="term" value="F:methyltransferase activity"/>
    <property type="evidence" value="ECO:0007669"/>
    <property type="project" value="UniProtKB-KW"/>
</dbReference>
<keyword evidence="3" id="KW-1185">Reference proteome</keyword>
<protein>
    <submittedName>
        <fullName evidence="2">Class I SAM-dependent methyltransferase</fullName>
    </submittedName>
</protein>
<sequence>MAWLRRFVECVVDAGDGDLPVLDAGCGTGRLFSPLRAWGLHGVHGIDASEGMLAVSRRLHPGVRVRQASLDRVPEPDASQAGILSWYSIIHTPTELLGPVAAEFARLLRPGGLALVAFHSGGEPRPSRFLDGAGGNVELHPHPVPAVASALVEAGLELVASGLRPPRADERDAQAFVLARMLDRQPAAA</sequence>
<name>A0A496PFI0_9MICC</name>
<gene>
    <name evidence="2" type="ORF">DWQ67_12980</name>
</gene>
<dbReference type="CDD" id="cd02440">
    <property type="entry name" value="AdoMet_MTases"/>
    <property type="match status" value="1"/>
</dbReference>
<dbReference type="PANTHER" id="PTHR43464:SF83">
    <property type="entry name" value="MALONYL-[ACYL-CARRIER PROTEIN] O-METHYLTRANSFERASE"/>
    <property type="match status" value="1"/>
</dbReference>
<dbReference type="EMBL" id="QQXL01000009">
    <property type="protein sequence ID" value="RKW69461.1"/>
    <property type="molecule type" value="Genomic_DNA"/>
</dbReference>
<evidence type="ECO:0000313" key="3">
    <source>
        <dbReference type="Proteomes" id="UP000273119"/>
    </source>
</evidence>
<dbReference type="AlphaFoldDB" id="A0A496PFI0"/>
<keyword evidence="2" id="KW-0489">Methyltransferase</keyword>
<reference evidence="2 3" key="1">
    <citation type="submission" date="2018-07" db="EMBL/GenBank/DDBJ databases">
        <title>Arthrobacter sp. nov., isolated from raw cow's milk with high bacterial count.</title>
        <authorList>
            <person name="Hahne J."/>
            <person name="Isele D."/>
            <person name="Lipski A."/>
        </authorList>
    </citation>
    <scope>NUCLEOTIDE SEQUENCE [LARGE SCALE GENOMIC DNA]</scope>
    <source>
        <strain evidence="2 3">JZ R-183</strain>
    </source>
</reference>
<proteinExistence type="predicted"/>
<dbReference type="Proteomes" id="UP000273119">
    <property type="component" value="Unassembled WGS sequence"/>
</dbReference>
<feature type="domain" description="Methyltransferase" evidence="1">
    <location>
        <begin position="21"/>
        <end position="112"/>
    </location>
</feature>
<evidence type="ECO:0000313" key="2">
    <source>
        <dbReference type="EMBL" id="RKW69461.1"/>
    </source>
</evidence>
<dbReference type="Gene3D" id="3.40.50.150">
    <property type="entry name" value="Vaccinia Virus protein VP39"/>
    <property type="match status" value="1"/>
</dbReference>
<dbReference type="PANTHER" id="PTHR43464">
    <property type="entry name" value="METHYLTRANSFERASE"/>
    <property type="match status" value="1"/>
</dbReference>
<accession>A0A496PFI0</accession>
<organism evidence="2 3">
    <name type="scientific">Galactobacter caseinivorans</name>
    <dbReference type="NCBI Taxonomy" id="2676123"/>
    <lineage>
        <taxon>Bacteria</taxon>
        <taxon>Bacillati</taxon>
        <taxon>Actinomycetota</taxon>
        <taxon>Actinomycetes</taxon>
        <taxon>Micrococcales</taxon>
        <taxon>Micrococcaceae</taxon>
        <taxon>Galactobacter</taxon>
    </lineage>
</organism>
<dbReference type="GO" id="GO:0032259">
    <property type="term" value="P:methylation"/>
    <property type="evidence" value="ECO:0007669"/>
    <property type="project" value="UniProtKB-KW"/>
</dbReference>
<dbReference type="SUPFAM" id="SSF53335">
    <property type="entry name" value="S-adenosyl-L-methionine-dependent methyltransferases"/>
    <property type="match status" value="1"/>
</dbReference>
<evidence type="ECO:0000259" key="1">
    <source>
        <dbReference type="Pfam" id="PF13649"/>
    </source>
</evidence>
<dbReference type="InterPro" id="IPR041698">
    <property type="entry name" value="Methyltransf_25"/>
</dbReference>